<evidence type="ECO:0000313" key="7">
    <source>
        <dbReference type="Proteomes" id="UP001170717"/>
    </source>
</evidence>
<evidence type="ECO:0000313" key="4">
    <source>
        <dbReference type="EMBL" id="AMJ73982.1"/>
    </source>
</evidence>
<dbReference type="Proteomes" id="UP000056750">
    <property type="component" value="Chromosome"/>
</dbReference>
<dbReference type="GO" id="GO:0005829">
    <property type="term" value="C:cytosol"/>
    <property type="evidence" value="ECO:0007669"/>
    <property type="project" value="TreeGrafter"/>
</dbReference>
<evidence type="ECO:0000313" key="5">
    <source>
        <dbReference type="EMBL" id="MDO6579573.1"/>
    </source>
</evidence>
<dbReference type="InterPro" id="IPR036452">
    <property type="entry name" value="Ribo_hydro-like"/>
</dbReference>
<dbReference type="Gene3D" id="3.90.245.10">
    <property type="entry name" value="Ribonucleoside hydrolase-like"/>
    <property type="match status" value="1"/>
</dbReference>
<dbReference type="EMBL" id="JAUOQI010000022">
    <property type="protein sequence ID" value="MDO6579573.1"/>
    <property type="molecule type" value="Genomic_DNA"/>
</dbReference>
<sequence>MSSTTPVIFDHDGGIDDLLSLILLLRLPNINVVGVTITPADCYPDDALLSTRKILSLTGNSHIPVSVGQLTGPNPFPPEWRAQPKMCHATPTMLRTSHDDVKVESKAAHEWMHSALTHAAEPVTVLMTGPATNLAAALTQSPNLVDKVQKVVWMGGAVKVKGNVAMHDHDGSAEWNAYWDPKATKVLVDSGVNLLLVPLDATNDLPVSWDFLQQLAVKNTPVSDLSGQFWASTVTSIPSYEFTYFLWDILSTCVLALPDTKLRIETGQVAVSTTTPNAGHTYPCDETGSSISWVASVDADYVREMVIHYLSGEFCQSPVPFVK</sequence>
<dbReference type="InterPro" id="IPR001910">
    <property type="entry name" value="Inosine/uridine_hydrolase_dom"/>
</dbReference>
<dbReference type="InterPro" id="IPR023186">
    <property type="entry name" value="IUNH"/>
</dbReference>
<evidence type="ECO:0000313" key="6">
    <source>
        <dbReference type="Proteomes" id="UP000056750"/>
    </source>
</evidence>
<evidence type="ECO:0000256" key="2">
    <source>
        <dbReference type="ARBA" id="ARBA00023295"/>
    </source>
</evidence>
<dbReference type="AlphaFoldDB" id="A0AAW7Z7I1"/>
<reference evidence="4 6" key="1">
    <citation type="submission" date="2015-12" db="EMBL/GenBank/DDBJ databases">
        <title>Intraspecies pangenome expansion in the marine bacterium Alteromonas.</title>
        <authorList>
            <person name="Lopez-Perez M."/>
            <person name="Rodriguez-Valera F."/>
        </authorList>
    </citation>
    <scope>NUCLEOTIDE SEQUENCE [LARGE SCALE GENOMIC DNA]</scope>
    <source>
        <strain evidence="4 6">LMG 21861</strain>
    </source>
</reference>
<dbReference type="GO" id="GO:0008477">
    <property type="term" value="F:purine nucleosidase activity"/>
    <property type="evidence" value="ECO:0007669"/>
    <property type="project" value="TreeGrafter"/>
</dbReference>
<dbReference type="RefSeq" id="WP_057792475.1">
    <property type="nucleotide sequence ID" value="NZ_CP013926.1"/>
</dbReference>
<accession>A0AAW7Z7I1</accession>
<proteinExistence type="predicted"/>
<keyword evidence="1 5" id="KW-0378">Hydrolase</keyword>
<dbReference type="PANTHER" id="PTHR12304:SF46">
    <property type="entry name" value="INOSINE-ADENOSINE-GUANOSINE-NUCLEOSIDE HYDROLASE"/>
    <property type="match status" value="1"/>
</dbReference>
<evidence type="ECO:0000256" key="1">
    <source>
        <dbReference type="ARBA" id="ARBA00022801"/>
    </source>
</evidence>
<dbReference type="SUPFAM" id="SSF53590">
    <property type="entry name" value="Nucleoside hydrolase"/>
    <property type="match status" value="1"/>
</dbReference>
<dbReference type="Pfam" id="PF01156">
    <property type="entry name" value="IU_nuc_hydro"/>
    <property type="match status" value="1"/>
</dbReference>
<name>A0AAW7Z7I1_9ALTE</name>
<dbReference type="KEGG" id="asq:AVL57_08325"/>
<dbReference type="Proteomes" id="UP001170717">
    <property type="component" value="Unassembled WGS sequence"/>
</dbReference>
<gene>
    <name evidence="4" type="ORF">AVL57_08325</name>
    <name evidence="5" type="ORF">Q4527_19400</name>
</gene>
<keyword evidence="6" id="KW-1185">Reference proteome</keyword>
<protein>
    <submittedName>
        <fullName evidence="5">Nucleoside hydrolase</fullName>
    </submittedName>
</protein>
<dbReference type="EMBL" id="CP013926">
    <property type="protein sequence ID" value="AMJ73982.1"/>
    <property type="molecule type" value="Genomic_DNA"/>
</dbReference>
<dbReference type="PANTHER" id="PTHR12304">
    <property type="entry name" value="INOSINE-URIDINE PREFERRING NUCLEOSIDE HYDROLASE"/>
    <property type="match status" value="1"/>
</dbReference>
<keyword evidence="2" id="KW-0326">Glycosidase</keyword>
<dbReference type="GO" id="GO:0006152">
    <property type="term" value="P:purine nucleoside catabolic process"/>
    <property type="evidence" value="ECO:0007669"/>
    <property type="project" value="TreeGrafter"/>
</dbReference>
<evidence type="ECO:0000259" key="3">
    <source>
        <dbReference type="Pfam" id="PF01156"/>
    </source>
</evidence>
<feature type="domain" description="Inosine/uridine-preferring nucleoside hydrolase" evidence="3">
    <location>
        <begin position="7"/>
        <end position="300"/>
    </location>
</feature>
<reference evidence="5" key="2">
    <citation type="submission" date="2023-07" db="EMBL/GenBank/DDBJ databases">
        <title>Genome content predicts the carbon catabolic preferences of heterotrophic bacteria.</title>
        <authorList>
            <person name="Gralka M."/>
        </authorList>
    </citation>
    <scope>NUCLEOTIDE SEQUENCE</scope>
    <source>
        <strain evidence="5">F2M12</strain>
    </source>
</reference>
<organism evidence="5 7">
    <name type="scientific">Alteromonas stellipolaris</name>
    <dbReference type="NCBI Taxonomy" id="233316"/>
    <lineage>
        <taxon>Bacteria</taxon>
        <taxon>Pseudomonadati</taxon>
        <taxon>Pseudomonadota</taxon>
        <taxon>Gammaproteobacteria</taxon>
        <taxon>Alteromonadales</taxon>
        <taxon>Alteromonadaceae</taxon>
        <taxon>Alteromonas/Salinimonas group</taxon>
        <taxon>Alteromonas</taxon>
    </lineage>
</organism>